<reference evidence="1 2" key="1">
    <citation type="submission" date="2019-03" db="EMBL/GenBank/DDBJ databases">
        <title>Genomic Encyclopedia of Type Strains, Phase IV (KMG-IV): sequencing the most valuable type-strain genomes for metagenomic binning, comparative biology and taxonomic classification.</title>
        <authorList>
            <person name="Goeker M."/>
        </authorList>
    </citation>
    <scope>NUCLEOTIDE SEQUENCE [LARGE SCALE GENOMIC DNA]</scope>
    <source>
        <strain evidence="1 2">DSM 22362</strain>
    </source>
</reference>
<dbReference type="InterPro" id="IPR032710">
    <property type="entry name" value="NTF2-like_dom_sf"/>
</dbReference>
<name>A0A4R3VWL7_9SPHI</name>
<organism evidence="1 2">
    <name type="scientific">Sphingobacterium alimentarium</name>
    <dbReference type="NCBI Taxonomy" id="797292"/>
    <lineage>
        <taxon>Bacteria</taxon>
        <taxon>Pseudomonadati</taxon>
        <taxon>Bacteroidota</taxon>
        <taxon>Sphingobacteriia</taxon>
        <taxon>Sphingobacteriales</taxon>
        <taxon>Sphingobacteriaceae</taxon>
        <taxon>Sphingobacterium</taxon>
    </lineage>
</organism>
<protein>
    <submittedName>
        <fullName evidence="1">Uncharacterized protein</fullName>
    </submittedName>
</protein>
<keyword evidence="2" id="KW-1185">Reference proteome</keyword>
<dbReference type="EMBL" id="SMBZ01000002">
    <property type="protein sequence ID" value="TCV20302.1"/>
    <property type="molecule type" value="Genomic_DNA"/>
</dbReference>
<dbReference type="SUPFAM" id="SSF69318">
    <property type="entry name" value="Integrin alpha N-terminal domain"/>
    <property type="match status" value="1"/>
</dbReference>
<evidence type="ECO:0000313" key="2">
    <source>
        <dbReference type="Proteomes" id="UP000295197"/>
    </source>
</evidence>
<proteinExistence type="predicted"/>
<comment type="caution">
    <text evidence="1">The sequence shown here is derived from an EMBL/GenBank/DDBJ whole genome shotgun (WGS) entry which is preliminary data.</text>
</comment>
<sequence length="306" mass="35407">MVCTLTSCNNYTNQNKSEGTIDTSETSKLSDSVILIQHVHDWNNIYNTKNISLFQDLYADQVLLYGQSLYLRECIKNKNDFFNRFPDSRQQINGIITIDSIGEYAKCNFVKRVMINNKTTDYQSYLIFEKQDDIWKIVAESDLITDKNIAKTNSKVPDGSIKGDFNGDGKLDYVWAVSPILRDDEMSCFGECIVQIYFSDPNLSILKIHGINTSLENLGDLNNDGRDELGFQPAWFTSCWRKYYVKTWKNNKWEDLIEPIPTHCNQWEAGYFPIEKDLEKNNHVIVTYSFHSGNDIKTLKKSIFVD</sequence>
<dbReference type="Proteomes" id="UP000295197">
    <property type="component" value="Unassembled WGS sequence"/>
</dbReference>
<gene>
    <name evidence="1" type="ORF">EDC17_10028</name>
</gene>
<accession>A0A4R3VWL7</accession>
<dbReference type="AlphaFoldDB" id="A0A4R3VWL7"/>
<evidence type="ECO:0000313" key="1">
    <source>
        <dbReference type="EMBL" id="TCV20302.1"/>
    </source>
</evidence>
<dbReference type="InterPro" id="IPR028994">
    <property type="entry name" value="Integrin_alpha_N"/>
</dbReference>
<dbReference type="SUPFAM" id="SSF54427">
    <property type="entry name" value="NTF2-like"/>
    <property type="match status" value="1"/>
</dbReference>